<dbReference type="WBParaSite" id="ALUE_0001632201-mRNA-1">
    <property type="protein sequence ID" value="ALUE_0001632201-mRNA-1"/>
    <property type="gene ID" value="ALUE_0001632201"/>
</dbReference>
<keyword evidence="5" id="KW-1185">Reference proteome</keyword>
<dbReference type="InterPro" id="IPR045255">
    <property type="entry name" value="RanBP1-like"/>
</dbReference>
<feature type="region of interest" description="Disordered" evidence="3">
    <location>
        <begin position="288"/>
        <end position="317"/>
    </location>
</feature>
<proteinExistence type="predicted"/>
<evidence type="ECO:0000313" key="5">
    <source>
        <dbReference type="Proteomes" id="UP000036681"/>
    </source>
</evidence>
<feature type="compositionally biased region" description="Basic and acidic residues" evidence="3">
    <location>
        <begin position="141"/>
        <end position="156"/>
    </location>
</feature>
<reference evidence="6" key="1">
    <citation type="submission" date="2017-02" db="UniProtKB">
        <authorList>
            <consortium name="WormBaseParasite"/>
        </authorList>
    </citation>
    <scope>IDENTIFICATION</scope>
</reference>
<dbReference type="Gene3D" id="2.30.29.30">
    <property type="entry name" value="Pleckstrin-homology domain (PH domain)/Phosphotyrosine-binding domain (PTB)"/>
    <property type="match status" value="1"/>
</dbReference>
<feature type="region of interest" description="Disordered" evidence="3">
    <location>
        <begin position="122"/>
        <end position="171"/>
    </location>
</feature>
<keyword evidence="2" id="KW-0539">Nucleus</keyword>
<dbReference type="PANTHER" id="PTHR23138">
    <property type="entry name" value="RAN BINDING PROTEIN"/>
    <property type="match status" value="1"/>
</dbReference>
<sequence>MAAKKPFVFKSSKLSTAADQLWTASKSEFKPTTTATAIKLDLGKTLVDDKVSAAKLNADLASKKGFVFGSKLTERVIVDAKVVEKREESNDQKKGQNGDGDGAPKTVSAVFEEIQKKGTTSSFLAGDRNQYEEEGASTSSKLKESAEEAESQRRESTNALSKSAEEVDISTGEENEVNVCHVMCKLHSFELTSKSWHDRGMGSLRINRCDESTSPQYRIVGRITGNQRVVLNSRIFADMVLEKVSTRRLKFSATTPDSELPVLFLATASEFVTEQLYSTLAGIIEKKKEEDGSRKRKASDASTEQDDDGVQPKKTPT</sequence>
<name>A0A0M3IE29_ASCLU</name>
<evidence type="ECO:0000256" key="2">
    <source>
        <dbReference type="ARBA" id="ARBA00023242"/>
    </source>
</evidence>
<dbReference type="InterPro" id="IPR011993">
    <property type="entry name" value="PH-like_dom_sf"/>
</dbReference>
<dbReference type="SUPFAM" id="SSF50729">
    <property type="entry name" value="PH domain-like"/>
    <property type="match status" value="1"/>
</dbReference>
<dbReference type="SMART" id="SM00160">
    <property type="entry name" value="RanBD"/>
    <property type="match status" value="1"/>
</dbReference>
<dbReference type="GO" id="GO:0006611">
    <property type="term" value="P:protein export from nucleus"/>
    <property type="evidence" value="ECO:0007669"/>
    <property type="project" value="TreeGrafter"/>
</dbReference>
<dbReference type="Pfam" id="PF00638">
    <property type="entry name" value="Ran_BP1"/>
    <property type="match status" value="1"/>
</dbReference>
<accession>A0A0M3IE29</accession>
<organism evidence="5 6">
    <name type="scientific">Ascaris lumbricoides</name>
    <name type="common">Giant roundworm</name>
    <dbReference type="NCBI Taxonomy" id="6252"/>
    <lineage>
        <taxon>Eukaryota</taxon>
        <taxon>Metazoa</taxon>
        <taxon>Ecdysozoa</taxon>
        <taxon>Nematoda</taxon>
        <taxon>Chromadorea</taxon>
        <taxon>Rhabditida</taxon>
        <taxon>Spirurina</taxon>
        <taxon>Ascaridomorpha</taxon>
        <taxon>Ascaridoidea</taxon>
        <taxon>Ascarididae</taxon>
        <taxon>Ascaris</taxon>
    </lineage>
</organism>
<dbReference type="InterPro" id="IPR000156">
    <property type="entry name" value="Ran_bind_dom"/>
</dbReference>
<dbReference type="Proteomes" id="UP000036681">
    <property type="component" value="Unplaced"/>
</dbReference>
<dbReference type="AlphaFoldDB" id="A0A0M3IE29"/>
<dbReference type="PANTHER" id="PTHR23138:SF142">
    <property type="entry name" value="RAN-BINDING PROTEIN 3B-RELATED"/>
    <property type="match status" value="1"/>
</dbReference>
<protein>
    <submittedName>
        <fullName evidence="6">RanBD1 domain-containing protein</fullName>
    </submittedName>
</protein>
<feature type="domain" description="RanBD1" evidence="4">
    <location>
        <begin position="153"/>
        <end position="307"/>
    </location>
</feature>
<comment type="subcellular location">
    <subcellularLocation>
        <location evidence="1">Nucleus</location>
    </subcellularLocation>
</comment>
<dbReference type="GO" id="GO:0005634">
    <property type="term" value="C:nucleus"/>
    <property type="evidence" value="ECO:0007669"/>
    <property type="project" value="UniProtKB-SubCell"/>
</dbReference>
<dbReference type="CDD" id="cd13180">
    <property type="entry name" value="RanBD_RanBP3"/>
    <property type="match status" value="1"/>
</dbReference>
<dbReference type="PROSITE" id="PS50196">
    <property type="entry name" value="RANBD1"/>
    <property type="match status" value="1"/>
</dbReference>
<feature type="region of interest" description="Disordered" evidence="3">
    <location>
        <begin position="85"/>
        <end position="105"/>
    </location>
</feature>
<evidence type="ECO:0000259" key="4">
    <source>
        <dbReference type="PROSITE" id="PS50196"/>
    </source>
</evidence>
<evidence type="ECO:0000256" key="3">
    <source>
        <dbReference type="SAM" id="MobiDB-lite"/>
    </source>
</evidence>
<feature type="compositionally biased region" description="Basic and acidic residues" evidence="3">
    <location>
        <begin position="85"/>
        <end position="96"/>
    </location>
</feature>
<evidence type="ECO:0000256" key="1">
    <source>
        <dbReference type="ARBA" id="ARBA00004123"/>
    </source>
</evidence>
<evidence type="ECO:0000313" key="6">
    <source>
        <dbReference type="WBParaSite" id="ALUE_0001632201-mRNA-1"/>
    </source>
</evidence>